<evidence type="ECO:0000313" key="1">
    <source>
        <dbReference type="EMBL" id="MDU0808961.1"/>
    </source>
</evidence>
<accession>A0ABU3TSW2</accession>
<evidence type="ECO:0000313" key="2">
    <source>
        <dbReference type="Proteomes" id="UP001249959"/>
    </source>
</evidence>
<comment type="caution">
    <text evidence="1">The sequence shown here is derived from an EMBL/GenBank/DDBJ whole genome shotgun (WGS) entry which is preliminary data.</text>
</comment>
<proteinExistence type="predicted"/>
<keyword evidence="2" id="KW-1185">Reference proteome</keyword>
<gene>
    <name evidence="1" type="ORF">PQG45_07930</name>
</gene>
<dbReference type="RefSeq" id="WP_316070643.1">
    <property type="nucleotide sequence ID" value="NZ_JAVNWW010000003.1"/>
</dbReference>
<dbReference type="EMBL" id="JAVNWW010000003">
    <property type="protein sequence ID" value="MDU0808961.1"/>
    <property type="molecule type" value="Genomic_DNA"/>
</dbReference>
<dbReference type="Proteomes" id="UP001249959">
    <property type="component" value="Unassembled WGS sequence"/>
</dbReference>
<organism evidence="1 2">
    <name type="scientific">Aquirufa regiilacus</name>
    <dbReference type="NCBI Taxonomy" id="3024868"/>
    <lineage>
        <taxon>Bacteria</taxon>
        <taxon>Pseudomonadati</taxon>
        <taxon>Bacteroidota</taxon>
        <taxon>Cytophagia</taxon>
        <taxon>Cytophagales</taxon>
        <taxon>Flectobacillaceae</taxon>
        <taxon>Aquirufa</taxon>
    </lineage>
</organism>
<sequence>MTNEPSAKNEYEELISKINKGQFPAEHQHFGGANLIVTDEPDRSFHHGDVVVYSIHAGALSWLVEELASIKSAQLNYSVKYEFYPRIGELLNEELSQNEDIIDVMLSVVETIDREW</sequence>
<reference evidence="1 2" key="1">
    <citation type="submission" date="2023-09" db="EMBL/GenBank/DDBJ databases">
        <title>Aquirufa genomes.</title>
        <authorList>
            <person name="Pitt A."/>
        </authorList>
    </citation>
    <scope>NUCLEOTIDE SEQUENCE [LARGE SCALE GENOMIC DNA]</scope>
    <source>
        <strain evidence="1 2">LEOWEIH-7C</strain>
    </source>
</reference>
<protein>
    <submittedName>
        <fullName evidence="1">Uncharacterized protein</fullName>
    </submittedName>
</protein>
<name>A0ABU3TSW2_9BACT</name>